<dbReference type="InterPro" id="IPR016181">
    <property type="entry name" value="Acyl_CoA_acyltransferase"/>
</dbReference>
<evidence type="ECO:0000259" key="1">
    <source>
        <dbReference type="PROSITE" id="PS51186"/>
    </source>
</evidence>
<dbReference type="PANTHER" id="PTHR43415:SF3">
    <property type="entry name" value="GNAT-FAMILY ACETYLTRANSFERASE"/>
    <property type="match status" value="1"/>
</dbReference>
<sequence length="170" mass="19807">MYKYREATENDFNEICSLIKSREEMFLVYPKGNYPLTVAQITELSKERMELTVAVDEFGIVGFANIYDYNENEYVFIGNVIIEKQYRGKGLGKEIVSYMLEKAFVKYGLCEVRISVFSENIPALLLYSNFGFTPYALEERKNHEGRRVALIHMKMENNRLKGILLASRKK</sequence>
<dbReference type="PROSITE" id="PS51186">
    <property type="entry name" value="GNAT"/>
    <property type="match status" value="1"/>
</dbReference>
<reference evidence="2 3" key="1">
    <citation type="submission" date="2016-10" db="EMBL/GenBank/DDBJ databases">
        <authorList>
            <person name="de Groot N.N."/>
        </authorList>
    </citation>
    <scope>NUCLEOTIDE SEQUENCE [LARGE SCALE GENOMIC DNA]</scope>
    <source>
        <strain evidence="2">MBHS1</strain>
    </source>
</reference>
<feature type="domain" description="N-acetyltransferase" evidence="1">
    <location>
        <begin position="2"/>
        <end position="158"/>
    </location>
</feature>
<gene>
    <name evidence="2" type="primary">bltD</name>
    <name evidence="2" type="ORF">MBHS_03490</name>
</gene>
<dbReference type="RefSeq" id="WP_177428563.1">
    <property type="nucleotide sequence ID" value="NZ_FMSV02000537.1"/>
</dbReference>
<keyword evidence="3" id="KW-1185">Reference proteome</keyword>
<proteinExistence type="predicted"/>
<dbReference type="AlphaFoldDB" id="A0A1H6FF28"/>
<dbReference type="PANTHER" id="PTHR43415">
    <property type="entry name" value="SPERMIDINE N(1)-ACETYLTRANSFERASE"/>
    <property type="match status" value="1"/>
</dbReference>
<evidence type="ECO:0000313" key="3">
    <source>
        <dbReference type="Proteomes" id="UP000236724"/>
    </source>
</evidence>
<evidence type="ECO:0000313" key="2">
    <source>
        <dbReference type="EMBL" id="SEH07614.1"/>
    </source>
</evidence>
<dbReference type="Pfam" id="PF00583">
    <property type="entry name" value="Acetyltransf_1"/>
    <property type="match status" value="1"/>
</dbReference>
<name>A0A1H6FF28_9GAMM</name>
<dbReference type="Proteomes" id="UP000236724">
    <property type="component" value="Unassembled WGS sequence"/>
</dbReference>
<dbReference type="GO" id="GO:0004145">
    <property type="term" value="F:diamine N-acetyltransferase activity"/>
    <property type="evidence" value="ECO:0007669"/>
    <property type="project" value="UniProtKB-EC"/>
</dbReference>
<dbReference type="Gene3D" id="3.40.630.30">
    <property type="match status" value="1"/>
</dbReference>
<keyword evidence="2" id="KW-0808">Transferase</keyword>
<dbReference type="CDD" id="cd04301">
    <property type="entry name" value="NAT_SF"/>
    <property type="match status" value="1"/>
</dbReference>
<dbReference type="EMBL" id="FMSV02000537">
    <property type="protein sequence ID" value="SEH07614.1"/>
    <property type="molecule type" value="Genomic_DNA"/>
</dbReference>
<organism evidence="2 3">
    <name type="scientific">Candidatus Venteria ishoeyi</name>
    <dbReference type="NCBI Taxonomy" id="1899563"/>
    <lineage>
        <taxon>Bacteria</taxon>
        <taxon>Pseudomonadati</taxon>
        <taxon>Pseudomonadota</taxon>
        <taxon>Gammaproteobacteria</taxon>
        <taxon>Thiotrichales</taxon>
        <taxon>Thiotrichaceae</taxon>
        <taxon>Venteria</taxon>
    </lineage>
</organism>
<dbReference type="EC" id="2.3.1.57" evidence="2"/>
<keyword evidence="2" id="KW-0012">Acyltransferase</keyword>
<dbReference type="SUPFAM" id="SSF55729">
    <property type="entry name" value="Acyl-CoA N-acyltransferases (Nat)"/>
    <property type="match status" value="1"/>
</dbReference>
<accession>A0A1H6FF28</accession>
<protein>
    <submittedName>
        <fullName evidence="2">Spermine/spermidine acetyltransferase</fullName>
        <ecNumber evidence="2">2.3.1.57</ecNumber>
    </submittedName>
</protein>
<dbReference type="InterPro" id="IPR000182">
    <property type="entry name" value="GNAT_dom"/>
</dbReference>